<sequence length="173" mass="17913">MDQPPALAGVRVALALAILGFVPGLLDPFVAPKAALVQLSGLALLVGVIVETIARSRPREDSRTGVRASRSRRFSLRSDASLDLAAAGWVAASVLSTVASVSPRLSLIGEIEQRDGLLTALGLAGLYVGTRRSHGERQRIARTLDVALVCAALAAAYALIQVAGLDPLAWGGV</sequence>
<feature type="transmembrane region" description="Helical" evidence="1">
    <location>
        <begin position="140"/>
        <end position="160"/>
    </location>
</feature>
<accession>A0A538T131</accession>
<reference evidence="2 3" key="1">
    <citation type="journal article" date="2019" name="Nat. Microbiol.">
        <title>Mediterranean grassland soil C-N compound turnover is dependent on rainfall and depth, and is mediated by genomically divergent microorganisms.</title>
        <authorList>
            <person name="Diamond S."/>
            <person name="Andeer P.F."/>
            <person name="Li Z."/>
            <person name="Crits-Christoph A."/>
            <person name="Burstein D."/>
            <person name="Anantharaman K."/>
            <person name="Lane K.R."/>
            <person name="Thomas B.C."/>
            <person name="Pan C."/>
            <person name="Northen T.R."/>
            <person name="Banfield J.F."/>
        </authorList>
    </citation>
    <scope>NUCLEOTIDE SEQUENCE [LARGE SCALE GENOMIC DNA]</scope>
    <source>
        <strain evidence="2">WS_2</strain>
    </source>
</reference>
<protein>
    <submittedName>
        <fullName evidence="2">Uncharacterized protein</fullName>
    </submittedName>
</protein>
<evidence type="ECO:0000313" key="2">
    <source>
        <dbReference type="EMBL" id="TMQ57338.1"/>
    </source>
</evidence>
<feature type="non-terminal residue" evidence="2">
    <location>
        <position position="173"/>
    </location>
</feature>
<gene>
    <name evidence="2" type="ORF">E6K72_03790</name>
</gene>
<feature type="transmembrane region" description="Helical" evidence="1">
    <location>
        <begin position="36"/>
        <end position="54"/>
    </location>
</feature>
<evidence type="ECO:0000256" key="1">
    <source>
        <dbReference type="SAM" id="Phobius"/>
    </source>
</evidence>
<feature type="transmembrane region" description="Helical" evidence="1">
    <location>
        <begin position="12"/>
        <end position="30"/>
    </location>
</feature>
<name>A0A538T131_UNCEI</name>
<keyword evidence="1" id="KW-1133">Transmembrane helix</keyword>
<organism evidence="2 3">
    <name type="scientific">Eiseniibacteriota bacterium</name>
    <dbReference type="NCBI Taxonomy" id="2212470"/>
    <lineage>
        <taxon>Bacteria</taxon>
        <taxon>Candidatus Eiseniibacteriota</taxon>
    </lineage>
</organism>
<evidence type="ECO:0000313" key="3">
    <source>
        <dbReference type="Proteomes" id="UP000317716"/>
    </source>
</evidence>
<keyword evidence="1" id="KW-0472">Membrane</keyword>
<dbReference type="AlphaFoldDB" id="A0A538T131"/>
<keyword evidence="1" id="KW-0812">Transmembrane</keyword>
<comment type="caution">
    <text evidence="2">The sequence shown here is derived from an EMBL/GenBank/DDBJ whole genome shotgun (WGS) entry which is preliminary data.</text>
</comment>
<dbReference type="Proteomes" id="UP000317716">
    <property type="component" value="Unassembled WGS sequence"/>
</dbReference>
<proteinExistence type="predicted"/>
<dbReference type="EMBL" id="VBOS01000127">
    <property type="protein sequence ID" value="TMQ57338.1"/>
    <property type="molecule type" value="Genomic_DNA"/>
</dbReference>